<dbReference type="GO" id="GO:0005524">
    <property type="term" value="F:ATP binding"/>
    <property type="evidence" value="ECO:0007669"/>
    <property type="project" value="UniProtKB-UniRule"/>
</dbReference>
<feature type="domain" description="Protein kinase" evidence="12">
    <location>
        <begin position="43"/>
        <end position="328"/>
    </location>
</feature>
<proteinExistence type="inferred from homology"/>
<dbReference type="PANTHER" id="PTHR24054">
    <property type="entry name" value="CASEIN KINASE II SUBUNIT ALPHA"/>
    <property type="match status" value="1"/>
</dbReference>
<dbReference type="CDD" id="cd14132">
    <property type="entry name" value="STKc_CK2_alpha"/>
    <property type="match status" value="1"/>
</dbReference>
<evidence type="ECO:0000256" key="7">
    <source>
        <dbReference type="ARBA" id="ARBA00048679"/>
    </source>
</evidence>
<keyword evidence="5 8" id="KW-0067">ATP-binding</keyword>
<dbReference type="GO" id="GO:0106310">
    <property type="term" value="F:protein serine kinase activity"/>
    <property type="evidence" value="ECO:0007669"/>
    <property type="project" value="UniProtKB-UniRule"/>
</dbReference>
<dbReference type="InterPro" id="IPR045216">
    <property type="entry name" value="CK2_alpha"/>
</dbReference>
<reference evidence="13" key="1">
    <citation type="journal article" date="2014" name="Genome Announc.">
        <title>Draft genome sequence of Rhodosporidium toruloides CECT1137, an oleaginous yeast of biotechnological interest.</title>
        <authorList>
            <person name="Morin N."/>
            <person name="Calcas X."/>
            <person name="Devillers H."/>
            <person name="Durrens P."/>
            <person name="Sherman D.J."/>
            <person name="Nicaud J.-M."/>
            <person name="Neuveglise C."/>
        </authorList>
    </citation>
    <scope>NUCLEOTIDE SEQUENCE</scope>
    <source>
        <strain evidence="13">CECT1137</strain>
    </source>
</reference>
<organism evidence="13">
    <name type="scientific">Rhodotorula toruloides</name>
    <name type="common">Yeast</name>
    <name type="synonym">Rhodosporidium toruloides</name>
    <dbReference type="NCBI Taxonomy" id="5286"/>
    <lineage>
        <taxon>Eukaryota</taxon>
        <taxon>Fungi</taxon>
        <taxon>Dikarya</taxon>
        <taxon>Basidiomycota</taxon>
        <taxon>Pucciniomycotina</taxon>
        <taxon>Microbotryomycetes</taxon>
        <taxon>Sporidiobolales</taxon>
        <taxon>Sporidiobolaceae</taxon>
        <taxon>Rhodotorula</taxon>
    </lineage>
</organism>
<dbReference type="PROSITE" id="PS50011">
    <property type="entry name" value="PROTEIN_KINASE_DOM"/>
    <property type="match status" value="1"/>
</dbReference>
<dbReference type="EC" id="2.7.11.1" evidence="10"/>
<dbReference type="PROSITE" id="PS00108">
    <property type="entry name" value="PROTEIN_KINASE_ST"/>
    <property type="match status" value="1"/>
</dbReference>
<keyword evidence="3 8" id="KW-0547">Nucleotide-binding</keyword>
<dbReference type="GO" id="GO:0005829">
    <property type="term" value="C:cytosol"/>
    <property type="evidence" value="ECO:0007669"/>
    <property type="project" value="TreeGrafter"/>
</dbReference>
<dbReference type="GO" id="GO:0006974">
    <property type="term" value="P:DNA damage response"/>
    <property type="evidence" value="ECO:0007669"/>
    <property type="project" value="TreeGrafter"/>
</dbReference>
<dbReference type="InterPro" id="IPR011009">
    <property type="entry name" value="Kinase-like_dom_sf"/>
</dbReference>
<dbReference type="SUPFAM" id="SSF56112">
    <property type="entry name" value="Protein kinase-like (PK-like)"/>
    <property type="match status" value="1"/>
</dbReference>
<comment type="catalytic activity">
    <reaction evidence="6 10">
        <text>L-threonyl-[protein] + ATP = O-phospho-L-threonyl-[protein] + ADP + H(+)</text>
        <dbReference type="Rhea" id="RHEA:46608"/>
        <dbReference type="Rhea" id="RHEA-COMP:11060"/>
        <dbReference type="Rhea" id="RHEA-COMP:11605"/>
        <dbReference type="ChEBI" id="CHEBI:15378"/>
        <dbReference type="ChEBI" id="CHEBI:30013"/>
        <dbReference type="ChEBI" id="CHEBI:30616"/>
        <dbReference type="ChEBI" id="CHEBI:61977"/>
        <dbReference type="ChEBI" id="CHEBI:456216"/>
        <dbReference type="EC" id="2.7.11.1"/>
    </reaction>
</comment>
<dbReference type="EMBL" id="LK052951">
    <property type="protein sequence ID" value="CDR48255.1"/>
    <property type="molecule type" value="Genomic_DNA"/>
</dbReference>
<dbReference type="PANTHER" id="PTHR24054:SF0">
    <property type="entry name" value="CASEIN KINASE II SUBUNIT ALPHA"/>
    <property type="match status" value="1"/>
</dbReference>
<evidence type="ECO:0000256" key="2">
    <source>
        <dbReference type="ARBA" id="ARBA00022679"/>
    </source>
</evidence>
<comment type="catalytic activity">
    <reaction evidence="7 10">
        <text>L-seryl-[protein] + ATP = O-phospho-L-seryl-[protein] + ADP + H(+)</text>
        <dbReference type="Rhea" id="RHEA:17989"/>
        <dbReference type="Rhea" id="RHEA-COMP:9863"/>
        <dbReference type="Rhea" id="RHEA-COMP:11604"/>
        <dbReference type="ChEBI" id="CHEBI:15378"/>
        <dbReference type="ChEBI" id="CHEBI:29999"/>
        <dbReference type="ChEBI" id="CHEBI:30616"/>
        <dbReference type="ChEBI" id="CHEBI:83421"/>
        <dbReference type="ChEBI" id="CHEBI:456216"/>
        <dbReference type="EC" id="2.7.11.1"/>
    </reaction>
</comment>
<evidence type="ECO:0000256" key="1">
    <source>
        <dbReference type="ARBA" id="ARBA00022527"/>
    </source>
</evidence>
<sequence>MNEPVNPNPPSVARVYTKACETLGPSWWDYDSLQLRFGYQDQYEITRRLGRGKYSEVFEGVDIVHHKLIVIKVLKPIKKKKVKRELKVLSNLRGGPNIIELLDVVRDPQSKTPSIITEHVDNLDSRQLYPKFTDGDVRYYMYELLKALDFCHSKGIIHRDVKPLNILIDHSQRKLRLIDWGLAEFYHPGVELNVRVASRYYKAPELLVEYTHYDYSLDLWSVGCTFGTMIFRRDPLFHGSSNDDQLVKIAKVLGTNDLWAYLDKYQIDIDAELESLVGEHPRKPWSKLVTNENRKYLSNSAIDLIDRLLQYDHVARPTAAEAMQHPYFEQVRQADRKRVEEEEKAKRGEGAAPTAVFMAPNENDGIFQVQELS</sequence>
<evidence type="ECO:0000256" key="9">
    <source>
        <dbReference type="RuleBase" id="RU000304"/>
    </source>
</evidence>
<dbReference type="FunFam" id="1.10.510.10:FF:000059">
    <property type="entry name" value="Casein kinase II subunit alpha"/>
    <property type="match status" value="1"/>
</dbReference>
<dbReference type="FunFam" id="3.30.200.20:FF:000088">
    <property type="entry name" value="Casein kinase II subunit alpha"/>
    <property type="match status" value="1"/>
</dbReference>
<evidence type="ECO:0000256" key="3">
    <source>
        <dbReference type="ARBA" id="ARBA00022741"/>
    </source>
</evidence>
<evidence type="ECO:0000256" key="10">
    <source>
        <dbReference type="RuleBase" id="RU369118"/>
    </source>
</evidence>
<protein>
    <recommendedName>
        <fullName evidence="10">Casein kinase II subunit alpha</fullName>
        <shortName evidence="10">CK II alpha</shortName>
        <ecNumber evidence="10">2.7.11.1</ecNumber>
    </recommendedName>
</protein>
<dbReference type="GO" id="GO:0006359">
    <property type="term" value="P:regulation of transcription by RNA polymerase III"/>
    <property type="evidence" value="ECO:0007669"/>
    <property type="project" value="TreeGrafter"/>
</dbReference>
<dbReference type="GO" id="GO:0005956">
    <property type="term" value="C:protein kinase CK2 complex"/>
    <property type="evidence" value="ECO:0007669"/>
    <property type="project" value="TreeGrafter"/>
</dbReference>
<evidence type="ECO:0000313" key="13">
    <source>
        <dbReference type="EMBL" id="CDR48255.1"/>
    </source>
</evidence>
<dbReference type="GO" id="GO:0004674">
    <property type="term" value="F:protein serine/threonine kinase activity"/>
    <property type="evidence" value="ECO:0007669"/>
    <property type="project" value="UniProtKB-UniRule"/>
</dbReference>
<gene>
    <name evidence="13" type="ORF">RHTO0S_16e04632g</name>
</gene>
<dbReference type="InterPro" id="IPR008271">
    <property type="entry name" value="Ser/Thr_kinase_AS"/>
</dbReference>
<dbReference type="InterPro" id="IPR017441">
    <property type="entry name" value="Protein_kinase_ATP_BS"/>
</dbReference>
<dbReference type="PROSITE" id="PS00107">
    <property type="entry name" value="PROTEIN_KINASE_ATP"/>
    <property type="match status" value="1"/>
</dbReference>
<comment type="similarity">
    <text evidence="10">Belongs to the protein kinase superfamily. Ser/Thr protein kinase family. CK2 subfamily.</text>
</comment>
<dbReference type="GO" id="GO:0006356">
    <property type="term" value="P:regulation of transcription by RNA polymerase I"/>
    <property type="evidence" value="ECO:0007669"/>
    <property type="project" value="TreeGrafter"/>
</dbReference>
<keyword evidence="10" id="KW-0539">Nucleus</keyword>
<feature type="compositionally biased region" description="Basic and acidic residues" evidence="11">
    <location>
        <begin position="335"/>
        <end position="349"/>
    </location>
</feature>
<keyword evidence="1 9" id="KW-0723">Serine/threonine-protein kinase</keyword>
<dbReference type="AlphaFoldDB" id="A0A061BFX2"/>
<dbReference type="InterPro" id="IPR000719">
    <property type="entry name" value="Prot_kinase_dom"/>
</dbReference>
<evidence type="ECO:0000256" key="4">
    <source>
        <dbReference type="ARBA" id="ARBA00022777"/>
    </source>
</evidence>
<dbReference type="SMART" id="SM00220">
    <property type="entry name" value="S_TKc"/>
    <property type="match status" value="1"/>
</dbReference>
<keyword evidence="2 10" id="KW-0808">Transferase</keyword>
<evidence type="ECO:0000256" key="5">
    <source>
        <dbReference type="ARBA" id="ARBA00022840"/>
    </source>
</evidence>
<accession>A0A061BFX2</accession>
<name>A0A061BFX2_RHOTO</name>
<evidence type="ECO:0000256" key="8">
    <source>
        <dbReference type="PROSITE-ProRule" id="PRU10141"/>
    </source>
</evidence>
<dbReference type="GO" id="GO:0005634">
    <property type="term" value="C:nucleus"/>
    <property type="evidence" value="ECO:0007669"/>
    <property type="project" value="UniProtKB-SubCell"/>
</dbReference>
<comment type="subcellular location">
    <subcellularLocation>
        <location evidence="10">Nucleus</location>
    </subcellularLocation>
</comment>
<evidence type="ECO:0000256" key="11">
    <source>
        <dbReference type="SAM" id="MobiDB-lite"/>
    </source>
</evidence>
<dbReference type="Gene3D" id="3.30.200.20">
    <property type="entry name" value="Phosphorylase Kinase, domain 1"/>
    <property type="match status" value="1"/>
</dbReference>
<dbReference type="GO" id="GO:0051726">
    <property type="term" value="P:regulation of cell cycle"/>
    <property type="evidence" value="ECO:0007669"/>
    <property type="project" value="TreeGrafter"/>
</dbReference>
<evidence type="ECO:0000256" key="6">
    <source>
        <dbReference type="ARBA" id="ARBA00047899"/>
    </source>
</evidence>
<comment type="function">
    <text evidence="10">Catalytic subunit of a constitutively active serine/threonine-protein kinase complex that phosphorylates a large number of substrates containing acidic residues C-terminal to the phosphorylated serine or threonine.</text>
</comment>
<evidence type="ECO:0000259" key="12">
    <source>
        <dbReference type="PROSITE" id="PS50011"/>
    </source>
</evidence>
<dbReference type="OrthoDB" id="10254671at2759"/>
<comment type="subunit">
    <text evidence="10">Heterotetramer.</text>
</comment>
<feature type="region of interest" description="Disordered" evidence="11">
    <location>
        <begin position="335"/>
        <end position="357"/>
    </location>
</feature>
<dbReference type="Gene3D" id="1.10.510.10">
    <property type="entry name" value="Transferase(Phosphotransferase) domain 1"/>
    <property type="match status" value="1"/>
</dbReference>
<feature type="binding site" evidence="8">
    <location>
        <position position="72"/>
    </location>
    <ligand>
        <name>ATP</name>
        <dbReference type="ChEBI" id="CHEBI:30616"/>
    </ligand>
</feature>
<dbReference type="Pfam" id="PF00069">
    <property type="entry name" value="Pkinase"/>
    <property type="match status" value="1"/>
</dbReference>
<keyword evidence="4 10" id="KW-0418">Kinase</keyword>